<dbReference type="HAMAP" id="MF_01043">
    <property type="entry name" value="PlsY"/>
    <property type="match status" value="1"/>
</dbReference>
<evidence type="ECO:0000256" key="6">
    <source>
        <dbReference type="ARBA" id="ARBA00023098"/>
    </source>
</evidence>
<dbReference type="PANTHER" id="PTHR30309">
    <property type="entry name" value="INNER MEMBRANE PROTEIN YGIH"/>
    <property type="match status" value="1"/>
</dbReference>
<dbReference type="NCBIfam" id="TIGR00023">
    <property type="entry name" value="glycerol-3-phosphate 1-O-acyltransferase PlsY"/>
    <property type="match status" value="1"/>
</dbReference>
<feature type="transmembrane region" description="Helical" evidence="10">
    <location>
        <begin position="124"/>
        <end position="149"/>
    </location>
</feature>
<dbReference type="PANTHER" id="PTHR30309:SF0">
    <property type="entry name" value="GLYCEROL-3-PHOSPHATE ACYLTRANSFERASE-RELATED"/>
    <property type="match status" value="1"/>
</dbReference>
<evidence type="ECO:0000256" key="1">
    <source>
        <dbReference type="ARBA" id="ARBA00022475"/>
    </source>
</evidence>
<dbReference type="EC" id="2.3.1.275" evidence="10"/>
<organism evidence="11 12">
    <name type="scientific">Candidatus Thermofonsia Clade 1 bacterium</name>
    <dbReference type="NCBI Taxonomy" id="2364210"/>
    <lineage>
        <taxon>Bacteria</taxon>
        <taxon>Bacillati</taxon>
        <taxon>Chloroflexota</taxon>
        <taxon>Candidatus Thermofontia</taxon>
        <taxon>Candidatus Thermofonsia Clade 1</taxon>
    </lineage>
</organism>
<accession>A0A2M8PGB7</accession>
<comment type="function">
    <text evidence="10">Catalyzes the transfer of an acyl group from acyl-phosphate (acyl-PO(4)) to glycerol-3-phosphate (G3P) to form lysophosphatidic acid (LPA). This enzyme utilizes acyl-phosphate as fatty acyl donor, but not acyl-CoA or acyl-ACP.</text>
</comment>
<keyword evidence="5 10" id="KW-1133">Transmembrane helix</keyword>
<comment type="caution">
    <text evidence="11">The sequence shown here is derived from an EMBL/GenBank/DDBJ whole genome shotgun (WGS) entry which is preliminary data.</text>
</comment>
<keyword evidence="4 10" id="KW-0812">Transmembrane</keyword>
<evidence type="ECO:0000256" key="3">
    <source>
        <dbReference type="ARBA" id="ARBA00022679"/>
    </source>
</evidence>
<dbReference type="UniPathway" id="UPA00085"/>
<dbReference type="Proteomes" id="UP000229681">
    <property type="component" value="Unassembled WGS sequence"/>
</dbReference>
<keyword evidence="6 10" id="KW-0443">Lipid metabolism</keyword>
<evidence type="ECO:0000256" key="7">
    <source>
        <dbReference type="ARBA" id="ARBA00023136"/>
    </source>
</evidence>
<comment type="subunit">
    <text evidence="10">Probably interacts with PlsX.</text>
</comment>
<keyword evidence="8 10" id="KW-0594">Phospholipid biosynthesis</keyword>
<dbReference type="Pfam" id="PF02660">
    <property type="entry name" value="G3P_acyltransf"/>
    <property type="match status" value="1"/>
</dbReference>
<dbReference type="AlphaFoldDB" id="A0A2M8PGB7"/>
<evidence type="ECO:0000256" key="8">
    <source>
        <dbReference type="ARBA" id="ARBA00023209"/>
    </source>
</evidence>
<dbReference type="InterPro" id="IPR003811">
    <property type="entry name" value="G3P_acylTferase_PlsY"/>
</dbReference>
<evidence type="ECO:0000256" key="4">
    <source>
        <dbReference type="ARBA" id="ARBA00022692"/>
    </source>
</evidence>
<comment type="catalytic activity">
    <reaction evidence="10">
        <text>an acyl phosphate + sn-glycerol 3-phosphate = a 1-acyl-sn-glycero-3-phosphate + phosphate</text>
        <dbReference type="Rhea" id="RHEA:34075"/>
        <dbReference type="ChEBI" id="CHEBI:43474"/>
        <dbReference type="ChEBI" id="CHEBI:57597"/>
        <dbReference type="ChEBI" id="CHEBI:57970"/>
        <dbReference type="ChEBI" id="CHEBI:59918"/>
        <dbReference type="EC" id="2.3.1.275"/>
    </reaction>
</comment>
<feature type="transmembrane region" description="Helical" evidence="10">
    <location>
        <begin position="156"/>
        <end position="174"/>
    </location>
</feature>
<evidence type="ECO:0000256" key="5">
    <source>
        <dbReference type="ARBA" id="ARBA00022989"/>
    </source>
</evidence>
<keyword evidence="1 10" id="KW-1003">Cell membrane</keyword>
<evidence type="ECO:0000256" key="9">
    <source>
        <dbReference type="ARBA" id="ARBA00023264"/>
    </source>
</evidence>
<feature type="transmembrane region" description="Helical" evidence="10">
    <location>
        <begin position="180"/>
        <end position="197"/>
    </location>
</feature>
<proteinExistence type="inferred from homology"/>
<feature type="transmembrane region" description="Helical" evidence="10">
    <location>
        <begin position="58"/>
        <end position="78"/>
    </location>
</feature>
<evidence type="ECO:0000313" key="11">
    <source>
        <dbReference type="EMBL" id="PJF36592.1"/>
    </source>
</evidence>
<dbReference type="GO" id="GO:0008654">
    <property type="term" value="P:phospholipid biosynthetic process"/>
    <property type="evidence" value="ECO:0007669"/>
    <property type="project" value="UniProtKB-UniRule"/>
</dbReference>
<dbReference type="GO" id="GO:0005886">
    <property type="term" value="C:plasma membrane"/>
    <property type="evidence" value="ECO:0007669"/>
    <property type="project" value="UniProtKB-SubCell"/>
</dbReference>
<evidence type="ECO:0000313" key="12">
    <source>
        <dbReference type="Proteomes" id="UP000229681"/>
    </source>
</evidence>
<comment type="pathway">
    <text evidence="10">Lipid metabolism; phospholipid metabolism.</text>
</comment>
<keyword evidence="9 10" id="KW-1208">Phospholipid metabolism</keyword>
<reference evidence="11 12" key="1">
    <citation type="submission" date="2017-11" db="EMBL/GenBank/DDBJ databases">
        <title>Evolution of Phototrophy in the Chloroflexi Phylum Driven by Horizontal Gene Transfer.</title>
        <authorList>
            <person name="Ward L.M."/>
            <person name="Hemp J."/>
            <person name="Shih P.M."/>
            <person name="Mcglynn S.E."/>
            <person name="Fischer W."/>
        </authorList>
    </citation>
    <scope>NUCLEOTIDE SEQUENCE [LARGE SCALE GENOMIC DNA]</scope>
    <source>
        <strain evidence="11">JP3_13</strain>
    </source>
</reference>
<keyword evidence="7 10" id="KW-0472">Membrane</keyword>
<name>A0A2M8PGB7_9CHLR</name>
<dbReference type="GO" id="GO:0043772">
    <property type="term" value="F:acyl-phosphate glycerol-3-phosphate acyltransferase activity"/>
    <property type="evidence" value="ECO:0007669"/>
    <property type="project" value="UniProtKB-UniRule"/>
</dbReference>
<dbReference type="SMART" id="SM01207">
    <property type="entry name" value="G3P_acyltransf"/>
    <property type="match status" value="1"/>
</dbReference>
<keyword evidence="11" id="KW-0012">Acyltransferase</keyword>
<protein>
    <recommendedName>
        <fullName evidence="10">Glycerol-3-phosphate acyltransferase</fullName>
    </recommendedName>
    <alternativeName>
        <fullName evidence="10">Acyl-PO4 G3P acyltransferase</fullName>
    </alternativeName>
    <alternativeName>
        <fullName evidence="10">Acyl-phosphate--glycerol-3-phosphate acyltransferase</fullName>
    </alternativeName>
    <alternativeName>
        <fullName evidence="10">G3P acyltransferase</fullName>
        <shortName evidence="10">GPAT</shortName>
        <ecNumber evidence="10">2.3.1.275</ecNumber>
    </alternativeName>
    <alternativeName>
        <fullName evidence="10">Lysophosphatidic acid synthase</fullName>
        <shortName evidence="10">LPA synthase</shortName>
    </alternativeName>
</protein>
<keyword evidence="2 10" id="KW-0444">Lipid biosynthesis</keyword>
<gene>
    <name evidence="10 11" type="primary">plsY</name>
    <name evidence="11" type="ORF">CUN49_04680</name>
</gene>
<sequence>METAQVIVSAVLAALIGYALGGFPSAYMIGKLNGIDIFRIGSGNMGATNVLRALGFKWALLVWLMDTGKGILAVLVARSLLYGDVTLNSVLAGIAAVVGHSWSLPVRLITGKLRGGKGAATAGGTWLIIFFPWAHLILVPLSVMFAVIIATRYVSLAVLATAATGLLIALHLVAQNSANASPLYFIYALAVVSVVYYRHRENIQRLREGRERRIGDPA</sequence>
<evidence type="ECO:0000256" key="2">
    <source>
        <dbReference type="ARBA" id="ARBA00022516"/>
    </source>
</evidence>
<keyword evidence="3 10" id="KW-0808">Transferase</keyword>
<comment type="similarity">
    <text evidence="10">Belongs to the PlsY family.</text>
</comment>
<comment type="subcellular location">
    <subcellularLocation>
        <location evidence="10">Cell membrane</location>
        <topology evidence="10">Multi-pass membrane protein</topology>
    </subcellularLocation>
</comment>
<feature type="transmembrane region" description="Helical" evidence="10">
    <location>
        <begin position="85"/>
        <end position="104"/>
    </location>
</feature>
<evidence type="ECO:0000256" key="10">
    <source>
        <dbReference type="HAMAP-Rule" id="MF_01043"/>
    </source>
</evidence>
<dbReference type="EMBL" id="PGTM01000043">
    <property type="protein sequence ID" value="PJF36592.1"/>
    <property type="molecule type" value="Genomic_DNA"/>
</dbReference>